<proteinExistence type="inferred from homology"/>
<comment type="caution">
    <text evidence="9">Lacks conserved residue(s) required for the propagation of feature annotation.</text>
</comment>
<feature type="transmembrane region" description="Helical" evidence="9">
    <location>
        <begin position="331"/>
        <end position="351"/>
    </location>
</feature>
<feature type="transmembrane region" description="Helical" evidence="9">
    <location>
        <begin position="575"/>
        <end position="595"/>
    </location>
</feature>
<feature type="region of interest" description="Disordered" evidence="10">
    <location>
        <begin position="106"/>
        <end position="131"/>
    </location>
</feature>
<comment type="subunit">
    <text evidence="3">Collagen polypeptide chains are complexed within the cuticle by disulfide bonds and other types of covalent cross-links.</text>
</comment>
<evidence type="ECO:0000256" key="6">
    <source>
        <dbReference type="ARBA" id="ARBA00022989"/>
    </source>
</evidence>
<evidence type="ECO:0000313" key="12">
    <source>
        <dbReference type="EMBL" id="CAB3409118.1"/>
    </source>
</evidence>
<organism evidence="12 13">
    <name type="scientific">Caenorhabditis bovis</name>
    <dbReference type="NCBI Taxonomy" id="2654633"/>
    <lineage>
        <taxon>Eukaryota</taxon>
        <taxon>Metazoa</taxon>
        <taxon>Ecdysozoa</taxon>
        <taxon>Nematoda</taxon>
        <taxon>Chromadorea</taxon>
        <taxon>Rhabditida</taxon>
        <taxon>Rhabditina</taxon>
        <taxon>Rhabditomorpha</taxon>
        <taxon>Rhabditoidea</taxon>
        <taxon>Rhabditidae</taxon>
        <taxon>Peloderinae</taxon>
        <taxon>Caenorhabditis</taxon>
    </lineage>
</organism>
<feature type="domain" description="Nematode cuticle collagen N-terminal" evidence="11">
    <location>
        <begin position="7"/>
        <end position="57"/>
    </location>
</feature>
<dbReference type="PRINTS" id="PR00698">
    <property type="entry name" value="TMPROTEINSRG"/>
</dbReference>
<feature type="transmembrane region" description="Helical" evidence="9">
    <location>
        <begin position="662"/>
        <end position="683"/>
    </location>
</feature>
<accession>A0A8S1F9Z4</accession>
<dbReference type="InterPro" id="IPR000609">
    <property type="entry name" value="7TM_GPCR_serpentine_rcpt_Srg"/>
</dbReference>
<evidence type="ECO:0000313" key="13">
    <source>
        <dbReference type="Proteomes" id="UP000494206"/>
    </source>
</evidence>
<dbReference type="InterPro" id="IPR051119">
    <property type="entry name" value="Nematode_SR-like"/>
</dbReference>
<evidence type="ECO:0000256" key="7">
    <source>
        <dbReference type="ARBA" id="ARBA00023136"/>
    </source>
</evidence>
<dbReference type="Pfam" id="PF01484">
    <property type="entry name" value="Col_cuticle_N"/>
    <property type="match status" value="1"/>
</dbReference>
<dbReference type="Proteomes" id="UP000494206">
    <property type="component" value="Unassembled WGS sequence"/>
</dbReference>
<evidence type="ECO:0000259" key="11">
    <source>
        <dbReference type="SMART" id="SM01088"/>
    </source>
</evidence>
<feature type="transmembrane region" description="Helical" evidence="9">
    <location>
        <begin position="388"/>
        <end position="411"/>
    </location>
</feature>
<gene>
    <name evidence="12" type="ORF">CBOVIS_LOCUS10809</name>
</gene>
<feature type="transmembrane region" description="Helical" evidence="9">
    <location>
        <begin position="159"/>
        <end position="180"/>
    </location>
</feature>
<feature type="compositionally biased region" description="Low complexity" evidence="10">
    <location>
        <begin position="121"/>
        <end position="131"/>
    </location>
</feature>
<dbReference type="OrthoDB" id="5854485at2759"/>
<evidence type="ECO:0000256" key="9">
    <source>
        <dbReference type="RuleBase" id="RU280813"/>
    </source>
</evidence>
<feature type="transmembrane region" description="Helical" evidence="9">
    <location>
        <begin position="302"/>
        <end position="319"/>
    </location>
</feature>
<reference evidence="12 13" key="1">
    <citation type="submission" date="2020-04" db="EMBL/GenBank/DDBJ databases">
        <authorList>
            <person name="Laetsch R D."/>
            <person name="Stevens L."/>
            <person name="Kumar S."/>
            <person name="Blaxter L. M."/>
        </authorList>
    </citation>
    <scope>NUCLEOTIDE SEQUENCE [LARGE SCALE GENOMIC DNA]</scope>
</reference>
<evidence type="ECO:0000256" key="2">
    <source>
        <dbReference type="ARBA" id="ARBA00005692"/>
    </source>
</evidence>
<feature type="transmembrane region" description="Helical" evidence="9">
    <location>
        <begin position="778"/>
        <end position="801"/>
    </location>
</feature>
<feature type="transmembrane region" description="Helical" evidence="9">
    <location>
        <begin position="6"/>
        <end position="30"/>
    </location>
</feature>
<dbReference type="PANTHER" id="PTHR31627:SF12">
    <property type="entry name" value="SERPENTINE RECEPTOR CLASS GAMMA-11-RELATED"/>
    <property type="match status" value="1"/>
</dbReference>
<feature type="transmembrane region" description="Helical" evidence="9">
    <location>
        <begin position="618"/>
        <end position="641"/>
    </location>
</feature>
<evidence type="ECO:0000256" key="8">
    <source>
        <dbReference type="ARBA" id="ARBA00023157"/>
    </source>
</evidence>
<comment type="subcellular location">
    <subcellularLocation>
        <location evidence="1">Membrane</location>
        <topology evidence="1">Multi-pass membrane protein</topology>
    </subcellularLocation>
</comment>
<evidence type="ECO:0000256" key="4">
    <source>
        <dbReference type="ARBA" id="ARBA00022692"/>
    </source>
</evidence>
<name>A0A8S1F9Z4_9PELO</name>
<comment type="similarity">
    <text evidence="2 9">Belongs to the nematode receptor-like protein srg family.</text>
</comment>
<protein>
    <recommendedName>
        <fullName evidence="9">Serpentine receptor class gamma</fullName>
    </recommendedName>
</protein>
<dbReference type="GO" id="GO:0004888">
    <property type="term" value="F:transmembrane signaling receptor activity"/>
    <property type="evidence" value="ECO:0007669"/>
    <property type="project" value="InterPro"/>
</dbReference>
<dbReference type="GO" id="GO:0042302">
    <property type="term" value="F:structural constituent of cuticle"/>
    <property type="evidence" value="ECO:0007669"/>
    <property type="project" value="InterPro"/>
</dbReference>
<dbReference type="SMART" id="SM01088">
    <property type="entry name" value="Col_cuticle_N"/>
    <property type="match status" value="1"/>
</dbReference>
<comment type="caution">
    <text evidence="12">The sequence shown here is derived from an EMBL/GenBank/DDBJ whole genome shotgun (WGS) entry which is preliminary data.</text>
</comment>
<evidence type="ECO:0000256" key="5">
    <source>
        <dbReference type="ARBA" id="ARBA00022737"/>
    </source>
</evidence>
<keyword evidence="4 9" id="KW-0812">Transmembrane</keyword>
<keyword evidence="5" id="KW-0677">Repeat</keyword>
<keyword evidence="6 9" id="KW-1133">Transmembrane helix</keyword>
<keyword evidence="7 9" id="KW-0472">Membrane</keyword>
<dbReference type="GO" id="GO:0007606">
    <property type="term" value="P:sensory perception of chemical stimulus"/>
    <property type="evidence" value="ECO:0007669"/>
    <property type="project" value="UniProtKB-UniRule"/>
</dbReference>
<keyword evidence="8" id="KW-1015">Disulfide bond</keyword>
<keyword evidence="13" id="KW-1185">Reference proteome</keyword>
<feature type="transmembrane region" description="Helical" evidence="9">
    <location>
        <begin position="748"/>
        <end position="772"/>
    </location>
</feature>
<feature type="transmembrane region" description="Helical" evidence="9">
    <location>
        <begin position="703"/>
        <end position="736"/>
    </location>
</feature>
<dbReference type="PANTHER" id="PTHR31627">
    <property type="entry name" value="SERPENTINE RECEPTOR CLASS GAMMA-RELATED"/>
    <property type="match status" value="1"/>
</dbReference>
<dbReference type="Pfam" id="PF02118">
    <property type="entry name" value="Srg"/>
    <property type="match status" value="3"/>
</dbReference>
<feature type="transmembrane region" description="Helical" evidence="9">
    <location>
        <begin position="423"/>
        <end position="449"/>
    </location>
</feature>
<dbReference type="InterPro" id="IPR002486">
    <property type="entry name" value="Col_cuticle_N"/>
</dbReference>
<dbReference type="EMBL" id="CADEPM010000008">
    <property type="protein sequence ID" value="CAB3409118.1"/>
    <property type="molecule type" value="Genomic_DNA"/>
</dbReference>
<evidence type="ECO:0000256" key="1">
    <source>
        <dbReference type="ARBA" id="ARBA00004141"/>
    </source>
</evidence>
<feature type="transmembrane region" description="Helical" evidence="9">
    <location>
        <begin position="544"/>
        <end position="563"/>
    </location>
</feature>
<evidence type="ECO:0000256" key="10">
    <source>
        <dbReference type="SAM" id="MobiDB-lite"/>
    </source>
</evidence>
<evidence type="ECO:0000256" key="3">
    <source>
        <dbReference type="ARBA" id="ARBA00011518"/>
    </source>
</evidence>
<feature type="transmembrane region" description="Helical" evidence="9">
    <location>
        <begin position="461"/>
        <end position="488"/>
    </location>
</feature>
<feature type="transmembrane region" description="Helical" evidence="9">
    <location>
        <begin position="216"/>
        <end position="244"/>
    </location>
</feature>
<dbReference type="GO" id="GO:0016020">
    <property type="term" value="C:membrane"/>
    <property type="evidence" value="ECO:0007669"/>
    <property type="project" value="UniProtKB-SubCell"/>
</dbReference>
<feature type="transmembrane region" description="Helical" evidence="9">
    <location>
        <begin position="357"/>
        <end position="376"/>
    </location>
</feature>
<sequence length="827" mass="92640">MSSRVILGIATTTTGVAIIGALLFSVSLILDINNFQEEIGSDLGEFRGYYDDAWRTMMVAEGMRGIRKARAAEYANADGGVAGNGGSASSGGGQCNCGPAASGCPAGPPGPPGEDGKPGEDGTPGQDGTAGMTGMAQMAMEMGGGECIKCPEGPPGPPYLFPSTIFNIIVTYIIVSLSMLNLLHTSIALVCTIICTTLQIAKMIQLPERIVKSERSLTIASILVSIGILSATLFQVLFFLILAYEDVDFFIAIQFFSYDFLNVTFLSDMTIVEYDSSDIPFECNKSYDARIEFVKYLAQASYMFPGAIFIFYVFWIILFKYRKYYCTNSFYVIYSINCFISGYLLLTDVLFTRSTIYILPLCDLLIPYLYSPRFITSFIYTGTSYCRAALSVVQSLIVINRLSCVAIPFSYSKIWKKLIPFSIALIFILPFAVVWNLLISRVFVIPLFGGMVPLYARRVSWASLSLFQTTLVLIALVITTVCTTATVIKMGNLPFYFAFFRTDSDFIYAIQFLSYDYVTVSEIPFECNTSYDTGIELAKYGAQALYIFPGTIFNFYVCWIILIRHRKHYSSKAFYVIYAINCFLCGFMLISGGVFQRPMMYIIPLCDFMRPYLYGPNVFSWFFYTFGCYGRAGFCVNQIFLVVNRFTCLYVPFGHERMWRKVLPIIVTLSIILPFGVVWNLMISRVYWMSAFGGASMNYKRRISWASLSLFQTIYLIISLVITVVCTVATIIKMIHLPVRLKNSERSLCITTIVTSIGFCSAAAFQFYYAFIRTEKSSIIFAIQFFSYDYLAVSNPAILYINCSSLRNQINTSKTVEISPVPHATTH</sequence>
<dbReference type="AlphaFoldDB" id="A0A8S1F9Z4"/>